<keyword evidence="4" id="KW-1185">Reference proteome</keyword>
<evidence type="ECO:0008006" key="5">
    <source>
        <dbReference type="Google" id="ProtNLM"/>
    </source>
</evidence>
<dbReference type="KEGG" id="nau:109216712"/>
<feature type="region of interest" description="Disordered" evidence="2">
    <location>
        <begin position="121"/>
        <end position="163"/>
    </location>
</feature>
<dbReference type="PANTHER" id="PTHR35300:SF5">
    <property type="entry name" value="HISTONE ACETYLTRANSFERASE"/>
    <property type="match status" value="1"/>
</dbReference>
<evidence type="ECO:0000313" key="4">
    <source>
        <dbReference type="Proteomes" id="UP000187609"/>
    </source>
</evidence>
<dbReference type="Proteomes" id="UP000187609">
    <property type="component" value="Unassembled WGS sequence"/>
</dbReference>
<sequence>MPKPGPRPYECVRKAWHSDRHQPIRGSLIQEIFRIVNEIHGSATRKNKEWQEKLPIVVLRAEEILYSKANSEAEYMDLKTLWDRLSDAIDTIIRRDDSTESESRDLLQPCIEAALHLGCSPKRSSRSQRNSSPRYYLSPLTPESNSGNSHDRNRGNPIPSSPFFSKDHKFLSATVKNPNPSGSEANKMFPFSTLKFPPSVGIQTLPMQTARASPNSCSMYPLYYGSQIEPSGHKFGSRRDPESNAMLVDENKKFAPRNPQSCNLNASNVASRADCEDVIGCDLSLRLGSFVVPCTSVDNTLPEENKGGDICKLNDLTPQFNRGLSFFLKENVDKNQLETSSRKTSSNGKNTKVASVLEKRKLVEDQQVYWPVKLPFNKFRS</sequence>
<dbReference type="GO" id="GO:0006355">
    <property type="term" value="P:regulation of DNA-templated transcription"/>
    <property type="evidence" value="ECO:0007669"/>
    <property type="project" value="InterPro"/>
</dbReference>
<gene>
    <name evidence="3" type="ORF">A4A49_28658</name>
</gene>
<dbReference type="GO" id="GO:0003712">
    <property type="term" value="F:transcription coregulator activity"/>
    <property type="evidence" value="ECO:0007669"/>
    <property type="project" value="InterPro"/>
</dbReference>
<dbReference type="OrthoDB" id="1937968at2759"/>
<protein>
    <recommendedName>
        <fullName evidence="5">Histone acetyltransferase</fullName>
    </recommendedName>
</protein>
<dbReference type="InterPro" id="IPR036529">
    <property type="entry name" value="KIX_dom_sf"/>
</dbReference>
<dbReference type="OMA" id="EPAKMGV"/>
<keyword evidence="1" id="KW-0539">Nucleus</keyword>
<organism evidence="3 4">
    <name type="scientific">Nicotiana attenuata</name>
    <name type="common">Coyote tobacco</name>
    <dbReference type="NCBI Taxonomy" id="49451"/>
    <lineage>
        <taxon>Eukaryota</taxon>
        <taxon>Viridiplantae</taxon>
        <taxon>Streptophyta</taxon>
        <taxon>Embryophyta</taxon>
        <taxon>Tracheophyta</taxon>
        <taxon>Spermatophyta</taxon>
        <taxon>Magnoliopsida</taxon>
        <taxon>eudicotyledons</taxon>
        <taxon>Gunneridae</taxon>
        <taxon>Pentapetalae</taxon>
        <taxon>asterids</taxon>
        <taxon>lamiids</taxon>
        <taxon>Solanales</taxon>
        <taxon>Solanaceae</taxon>
        <taxon>Nicotianoideae</taxon>
        <taxon>Nicotianeae</taxon>
        <taxon>Nicotiana</taxon>
    </lineage>
</organism>
<reference evidence="3" key="1">
    <citation type="submission" date="2016-11" db="EMBL/GenBank/DDBJ databases">
        <title>The genome of Nicotiana attenuata.</title>
        <authorList>
            <person name="Xu S."/>
            <person name="Brockmoeller T."/>
            <person name="Gaquerel E."/>
            <person name="Navarro A."/>
            <person name="Kuhl H."/>
            <person name="Gase K."/>
            <person name="Ling Z."/>
            <person name="Zhou W."/>
            <person name="Kreitzer C."/>
            <person name="Stanke M."/>
            <person name="Tang H."/>
            <person name="Lyons E."/>
            <person name="Pandey P."/>
            <person name="Pandey S.P."/>
            <person name="Timmermann B."/>
            <person name="Baldwin I.T."/>
        </authorList>
    </citation>
    <scope>NUCLEOTIDE SEQUENCE [LARGE SCALE GENOMIC DNA]</scope>
    <source>
        <strain evidence="3">UT</strain>
    </source>
</reference>
<name>A0A1J6KE38_NICAT</name>
<evidence type="ECO:0000256" key="2">
    <source>
        <dbReference type="SAM" id="MobiDB-lite"/>
    </source>
</evidence>
<dbReference type="STRING" id="49451.A0A1J6KE38"/>
<evidence type="ECO:0000313" key="3">
    <source>
        <dbReference type="EMBL" id="OIT23200.1"/>
    </source>
</evidence>
<dbReference type="Gramene" id="OIT23200">
    <property type="protein sequence ID" value="OIT23200"/>
    <property type="gene ID" value="A4A49_28658"/>
</dbReference>
<dbReference type="AlphaFoldDB" id="A0A1J6KE38"/>
<dbReference type="PANTHER" id="PTHR35300">
    <property type="entry name" value="COACTIVATOR CBP, KIX DOMAIN-CONTAINING PROTEIN-RELATED"/>
    <property type="match status" value="1"/>
</dbReference>
<dbReference type="Gene3D" id="1.10.246.20">
    <property type="entry name" value="Coactivator CBP, KIX domain"/>
    <property type="match status" value="1"/>
</dbReference>
<dbReference type="EMBL" id="MJEQ01003321">
    <property type="protein sequence ID" value="OIT23200.1"/>
    <property type="molecule type" value="Genomic_DNA"/>
</dbReference>
<accession>A0A1J6KE38</accession>
<evidence type="ECO:0000256" key="1">
    <source>
        <dbReference type="ARBA" id="ARBA00023242"/>
    </source>
</evidence>
<comment type="caution">
    <text evidence="3">The sequence shown here is derived from an EMBL/GenBank/DDBJ whole genome shotgun (WGS) entry which is preliminary data.</text>
</comment>
<proteinExistence type="predicted"/>